<dbReference type="OrthoDB" id="6250723at2759"/>
<evidence type="ECO:0000256" key="1">
    <source>
        <dbReference type="SAM" id="MobiDB-lite"/>
    </source>
</evidence>
<dbReference type="Proteomes" id="UP000748531">
    <property type="component" value="Unassembled WGS sequence"/>
</dbReference>
<reference evidence="2" key="1">
    <citation type="submission" date="2019-05" db="EMBL/GenBank/DDBJ databases">
        <title>Annotation for the trematode Paragonimus heterotremus.</title>
        <authorList>
            <person name="Choi Y.-J."/>
        </authorList>
    </citation>
    <scope>NUCLEOTIDE SEQUENCE</scope>
    <source>
        <strain evidence="2">LC</strain>
    </source>
</reference>
<proteinExistence type="predicted"/>
<feature type="region of interest" description="Disordered" evidence="1">
    <location>
        <begin position="136"/>
        <end position="175"/>
    </location>
</feature>
<evidence type="ECO:0000313" key="3">
    <source>
        <dbReference type="Proteomes" id="UP000748531"/>
    </source>
</evidence>
<feature type="compositionally biased region" description="Low complexity" evidence="1">
    <location>
        <begin position="156"/>
        <end position="173"/>
    </location>
</feature>
<comment type="caution">
    <text evidence="2">The sequence shown here is derived from an EMBL/GenBank/DDBJ whole genome shotgun (WGS) entry which is preliminary data.</text>
</comment>
<evidence type="ECO:0000313" key="2">
    <source>
        <dbReference type="EMBL" id="KAF5394627.1"/>
    </source>
</evidence>
<gene>
    <name evidence="2" type="ORF">PHET_10871</name>
</gene>
<sequence>MEEVLVGASAIDKIPVGSGDHSAVNHSDDPSNLVMNSEAQCAWCHKPRKQFKVDLIPIPLAGSDVDHMPICCSQVCFDQLRRAQFKHRRQSNLPCADLPSLLTSGRPPYIPDSVDISDSGICSNANVLTSSLPTMSPHKCQSLRGPRRRGHQNLISTKSTHVSSSSRTSLPSNTEHEFPIRKDDVEILDAHVAQSGAEQVISSLFNCFSHYQVDSLSHFQPNTFVHNLLNILIGSNSLSTINNQPANSELNTGINGFESPTSSIQPAPIILPVFLPIFKKAPEILQILERHGYHSRQQCPYACSQVNSYTQTIESGLHCPLIFPAHTNDDATVLDLRIPRCHESVQNYKRSSTTKQKPECLPRKRRLNCFKMTDLEDGTVRWVKLTPTWIRRMHANCNTRTLKK</sequence>
<protein>
    <submittedName>
        <fullName evidence="2">Uncharacterized protein</fullName>
    </submittedName>
</protein>
<dbReference type="AlphaFoldDB" id="A0A8J4WSH3"/>
<keyword evidence="3" id="KW-1185">Reference proteome</keyword>
<dbReference type="EMBL" id="LUCH01018008">
    <property type="protein sequence ID" value="KAF5394627.1"/>
    <property type="molecule type" value="Genomic_DNA"/>
</dbReference>
<organism evidence="2 3">
    <name type="scientific">Paragonimus heterotremus</name>
    <dbReference type="NCBI Taxonomy" id="100268"/>
    <lineage>
        <taxon>Eukaryota</taxon>
        <taxon>Metazoa</taxon>
        <taxon>Spiralia</taxon>
        <taxon>Lophotrochozoa</taxon>
        <taxon>Platyhelminthes</taxon>
        <taxon>Trematoda</taxon>
        <taxon>Digenea</taxon>
        <taxon>Plagiorchiida</taxon>
        <taxon>Troglotremata</taxon>
        <taxon>Troglotrematidae</taxon>
        <taxon>Paragonimus</taxon>
    </lineage>
</organism>
<accession>A0A8J4WSH3</accession>
<name>A0A8J4WSH3_9TREM</name>